<dbReference type="AlphaFoldDB" id="A0A6S6S8K2"/>
<keyword evidence="3 5" id="KW-0378">Hydrolase</keyword>
<dbReference type="EMBL" id="CACVAW010000006">
    <property type="protein sequence ID" value="CAA6801787.1"/>
    <property type="molecule type" value="Genomic_DNA"/>
</dbReference>
<sequence length="332" mass="37514">MKFILLFLPLFILASSLQEYRVQKTSYARALLDNDKKDQADALKSLIQTSKELKFNPSYYENKLKFLERKTLLTKKQETNIQKFTRNPIVSPKSISKPIDIKETKAVKKSKIIVIDPGHGGKDPGAVANNKQEKNIVLLVSKKLKLILQSRGYTVFLTRDKDVYIDLKKRTSLALDKNADLFLSLHINSHSKSDSSINGVETFFLSPARSKRAKEVAKKENSSALKYADEFSTQSFLNFLSQEKIVMSNKLAIDVQKGILNSTRSLKYNTKDRGVKEAPFWVLAGIDVPSVLIELGYITDIREVTKLTNKDYQLLLATGIANGIESFFAKNK</sequence>
<dbReference type="CDD" id="cd02696">
    <property type="entry name" value="MurNAc-LAA"/>
    <property type="match status" value="1"/>
</dbReference>
<evidence type="ECO:0000256" key="3">
    <source>
        <dbReference type="ARBA" id="ARBA00022801"/>
    </source>
</evidence>
<evidence type="ECO:0000256" key="2">
    <source>
        <dbReference type="ARBA" id="ARBA00011901"/>
    </source>
</evidence>
<feature type="domain" description="MurNAc-LAA" evidence="4">
    <location>
        <begin position="171"/>
        <end position="325"/>
    </location>
</feature>
<comment type="catalytic activity">
    <reaction evidence="1">
        <text>Hydrolyzes the link between N-acetylmuramoyl residues and L-amino acid residues in certain cell-wall glycopeptides.</text>
        <dbReference type="EC" id="3.5.1.28"/>
    </reaction>
</comment>
<dbReference type="SMART" id="SM00646">
    <property type="entry name" value="Ami_3"/>
    <property type="match status" value="1"/>
</dbReference>
<dbReference type="SUPFAM" id="SSF53187">
    <property type="entry name" value="Zn-dependent exopeptidases"/>
    <property type="match status" value="1"/>
</dbReference>
<gene>
    <name evidence="5" type="ORF">HELGO_WM30278</name>
</gene>
<dbReference type="GO" id="GO:0030288">
    <property type="term" value="C:outer membrane-bounded periplasmic space"/>
    <property type="evidence" value="ECO:0007669"/>
    <property type="project" value="TreeGrafter"/>
</dbReference>
<dbReference type="Pfam" id="PF01520">
    <property type="entry name" value="Amidase_3"/>
    <property type="match status" value="1"/>
</dbReference>
<dbReference type="InterPro" id="IPR050695">
    <property type="entry name" value="N-acetylmuramoyl_amidase_3"/>
</dbReference>
<dbReference type="Gene3D" id="3.40.630.40">
    <property type="entry name" value="Zn-dependent exopeptidases"/>
    <property type="match status" value="1"/>
</dbReference>
<name>A0A6S6S8K2_9BACT</name>
<protein>
    <recommendedName>
        <fullName evidence="2">N-acetylmuramoyl-L-alanine amidase</fullName>
        <ecNumber evidence="2">3.5.1.28</ecNumber>
    </recommendedName>
</protein>
<evidence type="ECO:0000313" key="5">
    <source>
        <dbReference type="EMBL" id="CAA6801787.1"/>
    </source>
</evidence>
<dbReference type="PANTHER" id="PTHR30404:SF0">
    <property type="entry name" value="N-ACETYLMURAMOYL-L-ALANINE AMIDASE AMIC"/>
    <property type="match status" value="1"/>
</dbReference>
<accession>A0A6S6S8K2</accession>
<dbReference type="PANTHER" id="PTHR30404">
    <property type="entry name" value="N-ACETYLMURAMOYL-L-ALANINE AMIDASE"/>
    <property type="match status" value="1"/>
</dbReference>
<dbReference type="GO" id="GO:0009253">
    <property type="term" value="P:peptidoglycan catabolic process"/>
    <property type="evidence" value="ECO:0007669"/>
    <property type="project" value="InterPro"/>
</dbReference>
<dbReference type="InterPro" id="IPR002508">
    <property type="entry name" value="MurNAc-LAA_cat"/>
</dbReference>
<dbReference type="EC" id="3.5.1.28" evidence="2"/>
<evidence type="ECO:0000259" key="4">
    <source>
        <dbReference type="SMART" id="SM00646"/>
    </source>
</evidence>
<dbReference type="FunFam" id="3.40.630.40:FF:000005">
    <property type="entry name" value="N-acetylmuramoyl-L-alanine amidase (AmiA)"/>
    <property type="match status" value="1"/>
</dbReference>
<organism evidence="5">
    <name type="scientific">uncultured Campylobacterales bacterium</name>
    <dbReference type="NCBI Taxonomy" id="352960"/>
    <lineage>
        <taxon>Bacteria</taxon>
        <taxon>Pseudomonadati</taxon>
        <taxon>Campylobacterota</taxon>
        <taxon>Epsilonproteobacteria</taxon>
        <taxon>Campylobacterales</taxon>
        <taxon>environmental samples</taxon>
    </lineage>
</organism>
<reference evidence="5" key="1">
    <citation type="submission" date="2020-01" db="EMBL/GenBank/DDBJ databases">
        <authorList>
            <person name="Meier V. D."/>
            <person name="Meier V D."/>
        </authorList>
    </citation>
    <scope>NUCLEOTIDE SEQUENCE</scope>
    <source>
        <strain evidence="5">HLG_WM_MAG_12</strain>
    </source>
</reference>
<dbReference type="GO" id="GO:0008745">
    <property type="term" value="F:N-acetylmuramoyl-L-alanine amidase activity"/>
    <property type="evidence" value="ECO:0007669"/>
    <property type="project" value="UniProtKB-EC"/>
</dbReference>
<proteinExistence type="predicted"/>
<evidence type="ECO:0000256" key="1">
    <source>
        <dbReference type="ARBA" id="ARBA00001561"/>
    </source>
</evidence>